<proteinExistence type="predicted"/>
<keyword evidence="1" id="KW-0812">Transmembrane</keyword>
<keyword evidence="3" id="KW-1185">Reference proteome</keyword>
<feature type="transmembrane region" description="Helical" evidence="1">
    <location>
        <begin position="123"/>
        <end position="150"/>
    </location>
</feature>
<keyword evidence="1" id="KW-0472">Membrane</keyword>
<dbReference type="STRING" id="525919.Apre_1401"/>
<evidence type="ECO:0000313" key="2">
    <source>
        <dbReference type="EMBL" id="ACV29424.1"/>
    </source>
</evidence>
<feature type="transmembrane region" description="Helical" evidence="1">
    <location>
        <begin position="40"/>
        <end position="62"/>
    </location>
</feature>
<name>C7RE11_ANAPD</name>
<dbReference type="eggNOG" id="ENOG502ZRU7">
    <property type="taxonomic scope" value="Bacteria"/>
</dbReference>
<dbReference type="HOGENOM" id="CLU_1092569_0_0_9"/>
<evidence type="ECO:0000313" key="3">
    <source>
        <dbReference type="Proteomes" id="UP000002294"/>
    </source>
</evidence>
<evidence type="ECO:0000256" key="1">
    <source>
        <dbReference type="SAM" id="Phobius"/>
    </source>
</evidence>
<organism evidence="2 3">
    <name type="scientific">Anaerococcus prevotii (strain ATCC 9321 / DSM 20548 / JCM 6508 / NCTC 11806 / PC1)</name>
    <name type="common">Peptostreptococcus prevotii</name>
    <name type="synonym">Peptococcus prevotii</name>
    <dbReference type="NCBI Taxonomy" id="525919"/>
    <lineage>
        <taxon>Bacteria</taxon>
        <taxon>Bacillati</taxon>
        <taxon>Bacillota</taxon>
        <taxon>Tissierellia</taxon>
        <taxon>Tissierellales</taxon>
        <taxon>Peptoniphilaceae</taxon>
        <taxon>Anaerococcus</taxon>
    </lineage>
</organism>
<feature type="transmembrane region" description="Helical" evidence="1">
    <location>
        <begin position="83"/>
        <end position="111"/>
    </location>
</feature>
<accession>C7RE11</accession>
<dbReference type="OrthoDB" id="1699091at2"/>
<sequence>MKREYKLSSIVIIQFIGILVALITSTLFDYISKDSTVLSIIAGLITSLISLLFQFAIASGLIRNRMGSVGEYLNQVNLITGRIILINIIVSLIVSLFTITIGLLGGGVVFAQSIIANGIGKSLGMILTVILVAIASLIFSILITYANFYLADKLVGSERKESLGTSIRNIFKLGKDLFGKTIMVYLKYFIIPIVIVIVLIVLMMTWGGNDAGMGQILIISILSLLAVVYGVFATAIVLARLSDNYLDYVEENEI</sequence>
<feature type="transmembrane region" description="Helical" evidence="1">
    <location>
        <begin position="185"/>
        <end position="204"/>
    </location>
</feature>
<protein>
    <submittedName>
        <fullName evidence="2">Uncharacterized protein</fullName>
    </submittedName>
</protein>
<gene>
    <name evidence="2" type="ordered locus">Apre_1401</name>
</gene>
<dbReference type="AlphaFoldDB" id="C7RE11"/>
<feature type="transmembrane region" description="Helical" evidence="1">
    <location>
        <begin position="7"/>
        <end position="28"/>
    </location>
</feature>
<dbReference type="Proteomes" id="UP000002294">
    <property type="component" value="Chromosome"/>
</dbReference>
<dbReference type="RefSeq" id="WP_015778322.1">
    <property type="nucleotide sequence ID" value="NC_013171.1"/>
</dbReference>
<feature type="transmembrane region" description="Helical" evidence="1">
    <location>
        <begin position="216"/>
        <end position="239"/>
    </location>
</feature>
<dbReference type="EMBL" id="CP001708">
    <property type="protein sequence ID" value="ACV29424.1"/>
    <property type="molecule type" value="Genomic_DNA"/>
</dbReference>
<reference evidence="2 3" key="1">
    <citation type="journal article" date="2009" name="Stand. Genomic Sci.">
        <title>Complete genome sequence of Anaerococcus prevotii type strain (PC1).</title>
        <authorList>
            <person name="Labutti K."/>
            <person name="Pukall R."/>
            <person name="Steenblock K."/>
            <person name="Glavina Del Rio T."/>
            <person name="Tice H."/>
            <person name="Copeland A."/>
            <person name="Cheng J.F."/>
            <person name="Lucas S."/>
            <person name="Chen F."/>
            <person name="Nolan M."/>
            <person name="Bruce D."/>
            <person name="Goodwin L."/>
            <person name="Pitluck S."/>
            <person name="Ivanova N."/>
            <person name="Mavromatis K."/>
            <person name="Ovchinnikova G."/>
            <person name="Pati A."/>
            <person name="Chen A."/>
            <person name="Palaniappan K."/>
            <person name="Land M."/>
            <person name="Hauser L."/>
            <person name="Chang Y.J."/>
            <person name="Jeffries C.D."/>
            <person name="Chain P."/>
            <person name="Saunders E."/>
            <person name="Brettin T."/>
            <person name="Detter J.C."/>
            <person name="Han C."/>
            <person name="Goker M."/>
            <person name="Bristow J."/>
            <person name="Eisen J.A."/>
            <person name="Markowitz V."/>
            <person name="Hugenholtz P."/>
            <person name="Kyrpides N.C."/>
            <person name="Klenk H.P."/>
            <person name="Lapidus A."/>
        </authorList>
    </citation>
    <scope>NUCLEOTIDE SEQUENCE [LARGE SCALE GENOMIC DNA]</scope>
    <source>
        <strain evidence="3">ATCC 9321 / DSM 20548 / JCM 6508 / NCTC 11806 / PC1</strain>
    </source>
</reference>
<dbReference type="KEGG" id="apr:Apre_1401"/>
<keyword evidence="1" id="KW-1133">Transmembrane helix</keyword>